<proteinExistence type="predicted"/>
<dbReference type="Proteomes" id="UP000008068">
    <property type="component" value="Unassembled WGS sequence"/>
</dbReference>
<name>G0N6E3_CAEBE</name>
<sequence length="15" mass="1805">MKARTVKLNQFHKGF</sequence>
<evidence type="ECO:0000313" key="1">
    <source>
        <dbReference type="EMBL" id="EGT53706.1"/>
    </source>
</evidence>
<dbReference type="InParanoid" id="G0N6E3"/>
<organism evidence="2">
    <name type="scientific">Caenorhabditis brenneri</name>
    <name type="common">Nematode worm</name>
    <dbReference type="NCBI Taxonomy" id="135651"/>
    <lineage>
        <taxon>Eukaryota</taxon>
        <taxon>Metazoa</taxon>
        <taxon>Ecdysozoa</taxon>
        <taxon>Nematoda</taxon>
        <taxon>Chromadorea</taxon>
        <taxon>Rhabditida</taxon>
        <taxon>Rhabditina</taxon>
        <taxon>Rhabditomorpha</taxon>
        <taxon>Rhabditoidea</taxon>
        <taxon>Rhabditidae</taxon>
        <taxon>Peloderinae</taxon>
        <taxon>Caenorhabditis</taxon>
    </lineage>
</organism>
<evidence type="ECO:0000313" key="2">
    <source>
        <dbReference type="Proteomes" id="UP000008068"/>
    </source>
</evidence>
<gene>
    <name evidence="1" type="ORF">CAEBREN_19584</name>
</gene>
<reference evidence="2" key="1">
    <citation type="submission" date="2011-07" db="EMBL/GenBank/DDBJ databases">
        <authorList>
            <consortium name="Caenorhabditis brenneri Sequencing and Analysis Consortium"/>
            <person name="Wilson R.K."/>
        </authorList>
    </citation>
    <scope>NUCLEOTIDE SEQUENCE [LARGE SCALE GENOMIC DNA]</scope>
    <source>
        <strain evidence="2">PB2801</strain>
    </source>
</reference>
<keyword evidence="2" id="KW-1185">Reference proteome</keyword>
<accession>G0N6E3</accession>
<protein>
    <submittedName>
        <fullName evidence="1">Uncharacterized protein</fullName>
    </submittedName>
</protein>
<dbReference type="EMBL" id="GL379843">
    <property type="protein sequence ID" value="EGT53706.1"/>
    <property type="molecule type" value="Genomic_DNA"/>
</dbReference>